<reference evidence="2" key="1">
    <citation type="submission" date="2020-10" db="EMBL/GenBank/DDBJ databases">
        <authorList>
            <person name="Lu T."/>
            <person name="Wang Q."/>
            <person name="Han X."/>
        </authorList>
    </citation>
    <scope>NUCLEOTIDE SEQUENCE</scope>
    <source>
        <strain evidence="2">WQ 117</strain>
    </source>
</reference>
<evidence type="ECO:0000313" key="3">
    <source>
        <dbReference type="Proteomes" id="UP000608754"/>
    </source>
</evidence>
<accession>A0A8J7K9J1</accession>
<sequence length="405" mass="46921">MRNLFSVILIVISGSVYAQVDSIKPKEEVYKNTMMPYYSYGDGLGITSADSLYQVNIRFRMQNRLTYIDNQDEEDVIDAQIRRLRLRFDGYIGSPKFEYSIQLSFASGDVGAAEEGKNTNIIRDAMIFYKPNNNWSFGFGQTKLPGNRQRINSSGALQLTDRSINNADFNIDRDFGLQVQHNRKFKNKFSYTVRGAISSGEGRNWTSYKDTGLAYTGKVELMPFGAFRNDGTNFEGDILKEQKPKLMVSAAYSYNNKAHRTQGQLGDELFNATDINSLFLDAMFKYRGWALMYGYMNRNAQNIFSYNPEDMDDYKYVYAGYGQDFQASYTFPKNYELIGRFSTQRVNKDIFEFTPNTNQWSLGLTKYIWEHAFKLQAEVTYENLKYYNNTEKNNWYARLQVEIGI</sequence>
<comment type="caution">
    <text evidence="2">The sequence shown here is derived from an EMBL/GenBank/DDBJ whole genome shotgun (WGS) entry which is preliminary data.</text>
</comment>
<keyword evidence="1" id="KW-0732">Signal</keyword>
<feature type="chain" id="PRO_5035262980" evidence="1">
    <location>
        <begin position="19"/>
        <end position="405"/>
    </location>
</feature>
<dbReference type="EMBL" id="JADGIK010000001">
    <property type="protein sequence ID" value="MBF0596200.1"/>
    <property type="molecule type" value="Genomic_DNA"/>
</dbReference>
<dbReference type="AlphaFoldDB" id="A0A8J7K9J1"/>
<feature type="signal peptide" evidence="1">
    <location>
        <begin position="1"/>
        <end position="18"/>
    </location>
</feature>
<gene>
    <name evidence="2" type="ORF">IM532_01770</name>
</gene>
<evidence type="ECO:0000313" key="2">
    <source>
        <dbReference type="EMBL" id="MBF0596200.1"/>
    </source>
</evidence>
<name>A0A8J7K9J1_9FLAO</name>
<proteinExistence type="predicted"/>
<evidence type="ECO:0000256" key="1">
    <source>
        <dbReference type="SAM" id="SignalP"/>
    </source>
</evidence>
<dbReference type="Pfam" id="PF07396">
    <property type="entry name" value="Porin_O_P"/>
    <property type="match status" value="1"/>
</dbReference>
<dbReference type="RefSeq" id="WP_194181729.1">
    <property type="nucleotide sequence ID" value="NZ_JADGIK010000001.1"/>
</dbReference>
<dbReference type="InterPro" id="IPR010870">
    <property type="entry name" value="Porin_O/P"/>
</dbReference>
<protein>
    <submittedName>
        <fullName evidence="2">Porin</fullName>
    </submittedName>
</protein>
<dbReference type="SUPFAM" id="SSF56935">
    <property type="entry name" value="Porins"/>
    <property type="match status" value="1"/>
</dbReference>
<dbReference type="InterPro" id="IPR023614">
    <property type="entry name" value="Porin_dom_sf"/>
</dbReference>
<dbReference type="Proteomes" id="UP000608754">
    <property type="component" value="Unassembled WGS sequence"/>
</dbReference>
<organism evidence="2 3">
    <name type="scientific">Faecalibacter rhinopitheci</name>
    <dbReference type="NCBI Taxonomy" id="2779678"/>
    <lineage>
        <taxon>Bacteria</taxon>
        <taxon>Pseudomonadati</taxon>
        <taxon>Bacteroidota</taxon>
        <taxon>Flavobacteriia</taxon>
        <taxon>Flavobacteriales</taxon>
        <taxon>Weeksellaceae</taxon>
        <taxon>Faecalibacter</taxon>
    </lineage>
</organism>
<dbReference type="Gene3D" id="2.40.160.10">
    <property type="entry name" value="Porin"/>
    <property type="match status" value="1"/>
</dbReference>
<keyword evidence="3" id="KW-1185">Reference proteome</keyword>